<keyword evidence="5" id="KW-1185">Reference proteome</keyword>
<dbReference type="AlphaFoldDB" id="A0A086BIW7"/>
<sequence length="213" mass="24828">MEVWIAYCFLDRNNSERVEELFAQLPESLQQSVKKYQNTDDRLGRMISKLLLEILVRKIIPHQNFFWHLYQKDSLSKPYLDGLEFNFSTSHNEKLAIVCATPAGQCGIDSEVVKPINPSIYFDFLHPEEKRFLRQFENPILPFYEIWVKKEAALKASELGISVDLQLVDTHQELILIDKQKYVAQPLLLSSDCITYMATNTMASIIHREEVIF</sequence>
<keyword evidence="2" id="KW-0808">Transferase</keyword>
<gene>
    <name evidence="4" type="ORF">IQ37_08615</name>
</gene>
<protein>
    <recommendedName>
        <fullName evidence="3">4'-phosphopantetheinyl transferase domain-containing protein</fullName>
    </recommendedName>
</protein>
<dbReference type="InterPro" id="IPR037143">
    <property type="entry name" value="4-PPantetheinyl_Trfase_dom_sf"/>
</dbReference>
<feature type="domain" description="4'-phosphopantetheinyl transferase" evidence="3">
    <location>
        <begin position="106"/>
        <end position="171"/>
    </location>
</feature>
<evidence type="ECO:0000256" key="1">
    <source>
        <dbReference type="ARBA" id="ARBA00010990"/>
    </source>
</evidence>
<dbReference type="SUPFAM" id="SSF56214">
    <property type="entry name" value="4'-phosphopantetheinyl transferase"/>
    <property type="match status" value="2"/>
</dbReference>
<evidence type="ECO:0000313" key="5">
    <source>
        <dbReference type="Proteomes" id="UP000028709"/>
    </source>
</evidence>
<reference evidence="4 5" key="1">
    <citation type="submission" date="2014-07" db="EMBL/GenBank/DDBJ databases">
        <title>Genome of Chryseobacterium piperi CTM.</title>
        <authorList>
            <person name="Pipes S.E."/>
            <person name="Stropko S.J."/>
            <person name="Newman J.D."/>
        </authorList>
    </citation>
    <scope>NUCLEOTIDE SEQUENCE [LARGE SCALE GENOMIC DNA]</scope>
    <source>
        <strain evidence="4 5">CTM</strain>
    </source>
</reference>
<dbReference type="InterPro" id="IPR008278">
    <property type="entry name" value="4-PPantetheinyl_Trfase_dom"/>
</dbReference>
<dbReference type="PANTHER" id="PTHR12215">
    <property type="entry name" value="PHOSPHOPANTETHEINE TRANSFERASE"/>
    <property type="match status" value="1"/>
</dbReference>
<dbReference type="KEGG" id="cpip:CJF12_18390"/>
<comment type="similarity">
    <text evidence="1">Belongs to the P-Pant transferase superfamily. Gsp/Sfp/HetI/AcpT family.</text>
</comment>
<evidence type="ECO:0000313" key="4">
    <source>
        <dbReference type="EMBL" id="KFF28881.1"/>
    </source>
</evidence>
<dbReference type="Pfam" id="PF01648">
    <property type="entry name" value="ACPS"/>
    <property type="match status" value="1"/>
</dbReference>
<evidence type="ECO:0000259" key="3">
    <source>
        <dbReference type="Pfam" id="PF01648"/>
    </source>
</evidence>
<organism evidence="4 5">
    <name type="scientific">Chryseobacterium piperi</name>
    <dbReference type="NCBI Taxonomy" id="558152"/>
    <lineage>
        <taxon>Bacteria</taxon>
        <taxon>Pseudomonadati</taxon>
        <taxon>Bacteroidota</taxon>
        <taxon>Flavobacteriia</taxon>
        <taxon>Flavobacteriales</taxon>
        <taxon>Weeksellaceae</taxon>
        <taxon>Chryseobacterium group</taxon>
        <taxon>Chryseobacterium</taxon>
    </lineage>
</organism>
<dbReference type="InterPro" id="IPR050559">
    <property type="entry name" value="P-Pant_transferase_sf"/>
</dbReference>
<dbReference type="GO" id="GO:0008897">
    <property type="term" value="F:holo-[acyl-carrier-protein] synthase activity"/>
    <property type="evidence" value="ECO:0007669"/>
    <property type="project" value="InterPro"/>
</dbReference>
<dbReference type="STRING" id="558152.IQ37_08615"/>
<dbReference type="RefSeq" id="WP_034683864.1">
    <property type="nucleotide sequence ID" value="NZ_CP023049.2"/>
</dbReference>
<comment type="caution">
    <text evidence="4">The sequence shown here is derived from an EMBL/GenBank/DDBJ whole genome shotgun (WGS) entry which is preliminary data.</text>
</comment>
<dbReference type="Proteomes" id="UP000028709">
    <property type="component" value="Unassembled WGS sequence"/>
</dbReference>
<name>A0A086BIW7_9FLAO</name>
<dbReference type="eggNOG" id="COG2091">
    <property type="taxonomic scope" value="Bacteria"/>
</dbReference>
<dbReference type="GO" id="GO:0000287">
    <property type="term" value="F:magnesium ion binding"/>
    <property type="evidence" value="ECO:0007669"/>
    <property type="project" value="InterPro"/>
</dbReference>
<evidence type="ECO:0000256" key="2">
    <source>
        <dbReference type="ARBA" id="ARBA00022679"/>
    </source>
</evidence>
<dbReference type="Gene3D" id="3.90.470.20">
    <property type="entry name" value="4'-phosphopantetheinyl transferase domain"/>
    <property type="match status" value="2"/>
</dbReference>
<dbReference type="EMBL" id="JPRJ01000012">
    <property type="protein sequence ID" value="KFF28881.1"/>
    <property type="molecule type" value="Genomic_DNA"/>
</dbReference>
<proteinExistence type="inferred from homology"/>
<dbReference type="OrthoDB" id="9808281at2"/>
<dbReference type="GO" id="GO:0005829">
    <property type="term" value="C:cytosol"/>
    <property type="evidence" value="ECO:0007669"/>
    <property type="project" value="TreeGrafter"/>
</dbReference>
<accession>A0A086BIW7</accession>
<dbReference type="PANTHER" id="PTHR12215:SF10">
    <property type="entry name" value="L-AMINOADIPATE-SEMIALDEHYDE DEHYDROGENASE-PHOSPHOPANTETHEINYL TRANSFERASE"/>
    <property type="match status" value="1"/>
</dbReference>
<dbReference type="GO" id="GO:0019878">
    <property type="term" value="P:lysine biosynthetic process via aminoadipic acid"/>
    <property type="evidence" value="ECO:0007669"/>
    <property type="project" value="TreeGrafter"/>
</dbReference>